<dbReference type="Pfam" id="PF02909">
    <property type="entry name" value="TetR_C_1"/>
    <property type="match status" value="1"/>
</dbReference>
<dbReference type="SUPFAM" id="SSF46689">
    <property type="entry name" value="Homeodomain-like"/>
    <property type="match status" value="1"/>
</dbReference>
<keyword evidence="3" id="KW-0804">Transcription</keyword>
<evidence type="ECO:0000256" key="1">
    <source>
        <dbReference type="ARBA" id="ARBA00023015"/>
    </source>
</evidence>
<dbReference type="Gene3D" id="1.10.10.60">
    <property type="entry name" value="Homeodomain-like"/>
    <property type="match status" value="1"/>
</dbReference>
<dbReference type="AlphaFoldDB" id="A0AAU7GDJ0"/>
<evidence type="ECO:0000313" key="6">
    <source>
        <dbReference type="EMBL" id="XBM48915.1"/>
    </source>
</evidence>
<gene>
    <name evidence="6" type="ORF">AAME72_03410</name>
</gene>
<feature type="DNA-binding region" description="H-T-H motif" evidence="4">
    <location>
        <begin position="56"/>
        <end position="75"/>
    </location>
</feature>
<dbReference type="InterPro" id="IPR009057">
    <property type="entry name" value="Homeodomain-like_sf"/>
</dbReference>
<reference evidence="6" key="1">
    <citation type="submission" date="2024-05" db="EMBL/GenBank/DDBJ databases">
        <title>The Natural Products Discovery Center: Release of the First 8490 Sequenced Strains for Exploring Actinobacteria Biosynthetic Diversity.</title>
        <authorList>
            <person name="Kalkreuter E."/>
            <person name="Kautsar S.A."/>
            <person name="Yang D."/>
            <person name="Bader C.D."/>
            <person name="Teijaro C.N."/>
            <person name="Fluegel L."/>
            <person name="Davis C.M."/>
            <person name="Simpson J.R."/>
            <person name="Lauterbach L."/>
            <person name="Steele A.D."/>
            <person name="Gui C."/>
            <person name="Meng S."/>
            <person name="Li G."/>
            <person name="Viehrig K."/>
            <person name="Ye F."/>
            <person name="Su P."/>
            <person name="Kiefer A.F."/>
            <person name="Nichols A."/>
            <person name="Cepeda A.J."/>
            <person name="Yan W."/>
            <person name="Fan B."/>
            <person name="Jiang Y."/>
            <person name="Adhikari A."/>
            <person name="Zheng C.-J."/>
            <person name="Schuster L."/>
            <person name="Cowan T.M."/>
            <person name="Smanski M.J."/>
            <person name="Chevrette M.G."/>
            <person name="de Carvalho L.P.S."/>
            <person name="Shen B."/>
        </authorList>
    </citation>
    <scope>NUCLEOTIDE SEQUENCE</scope>
    <source>
        <strain evidence="6">NPDC080035</strain>
    </source>
</reference>
<dbReference type="PANTHER" id="PTHR30055:SF234">
    <property type="entry name" value="HTH-TYPE TRANSCRIPTIONAL REGULATOR BETI"/>
    <property type="match status" value="1"/>
</dbReference>
<sequence>MAPRTPHDSTLPTALTSAWGIVSPPGSRGPRPAHSVAEIVQAATEIADEEGIAGASLPRVARRIGLTTNALYRYVGSKEELVVLVADAAWGDPPALPSSGWREAASLWAHRLFERFLTRPWLLDVPTTVPLTPHTASWLNALLAALAPTGMPPHELLSSSYLLDSHARYGANLRRASPVPAALTKDNPERQAVAAEVRDFLDGQLRARDLNALAEVMVDPSFLDDEPAPDGFEFGLARILDGIEAHLGRLSDAAAPR</sequence>
<keyword evidence="2 4" id="KW-0238">DNA-binding</keyword>
<dbReference type="GO" id="GO:0000976">
    <property type="term" value="F:transcription cis-regulatory region binding"/>
    <property type="evidence" value="ECO:0007669"/>
    <property type="project" value="TreeGrafter"/>
</dbReference>
<dbReference type="PRINTS" id="PR00455">
    <property type="entry name" value="HTHTETR"/>
</dbReference>
<feature type="domain" description="HTH tetR-type" evidence="5">
    <location>
        <begin position="33"/>
        <end position="93"/>
    </location>
</feature>
<evidence type="ECO:0000259" key="5">
    <source>
        <dbReference type="PROSITE" id="PS50977"/>
    </source>
</evidence>
<accession>A0AAU7GDJ0</accession>
<evidence type="ECO:0000256" key="4">
    <source>
        <dbReference type="PROSITE-ProRule" id="PRU00335"/>
    </source>
</evidence>
<proteinExistence type="predicted"/>
<dbReference type="InterPro" id="IPR036271">
    <property type="entry name" value="Tet_transcr_reg_TetR-rel_C_sf"/>
</dbReference>
<dbReference type="Gene3D" id="1.10.357.10">
    <property type="entry name" value="Tetracycline Repressor, domain 2"/>
    <property type="match status" value="1"/>
</dbReference>
<dbReference type="SUPFAM" id="SSF48498">
    <property type="entry name" value="Tetracyclin repressor-like, C-terminal domain"/>
    <property type="match status" value="1"/>
</dbReference>
<dbReference type="InterPro" id="IPR004111">
    <property type="entry name" value="Repressor_TetR_C"/>
</dbReference>
<organism evidence="6">
    <name type="scientific">Leifsonia sp. NPDC080035</name>
    <dbReference type="NCBI Taxonomy" id="3143936"/>
    <lineage>
        <taxon>Bacteria</taxon>
        <taxon>Bacillati</taxon>
        <taxon>Actinomycetota</taxon>
        <taxon>Actinomycetes</taxon>
        <taxon>Micrococcales</taxon>
        <taxon>Microbacteriaceae</taxon>
        <taxon>Leifsonia</taxon>
    </lineage>
</organism>
<evidence type="ECO:0000256" key="2">
    <source>
        <dbReference type="ARBA" id="ARBA00023125"/>
    </source>
</evidence>
<name>A0AAU7GDJ0_9MICO</name>
<dbReference type="EMBL" id="CP157390">
    <property type="protein sequence ID" value="XBM48915.1"/>
    <property type="molecule type" value="Genomic_DNA"/>
</dbReference>
<dbReference type="Pfam" id="PF00440">
    <property type="entry name" value="TetR_N"/>
    <property type="match status" value="1"/>
</dbReference>
<dbReference type="PROSITE" id="PS50977">
    <property type="entry name" value="HTH_TETR_2"/>
    <property type="match status" value="1"/>
</dbReference>
<dbReference type="RefSeq" id="WP_348788836.1">
    <property type="nucleotide sequence ID" value="NZ_CP157390.1"/>
</dbReference>
<evidence type="ECO:0000256" key="3">
    <source>
        <dbReference type="ARBA" id="ARBA00023163"/>
    </source>
</evidence>
<dbReference type="InterPro" id="IPR001647">
    <property type="entry name" value="HTH_TetR"/>
</dbReference>
<dbReference type="GO" id="GO:0003700">
    <property type="term" value="F:DNA-binding transcription factor activity"/>
    <property type="evidence" value="ECO:0007669"/>
    <property type="project" value="TreeGrafter"/>
</dbReference>
<dbReference type="PANTHER" id="PTHR30055">
    <property type="entry name" value="HTH-TYPE TRANSCRIPTIONAL REGULATOR RUTR"/>
    <property type="match status" value="1"/>
</dbReference>
<dbReference type="GO" id="GO:0045892">
    <property type="term" value="P:negative regulation of DNA-templated transcription"/>
    <property type="evidence" value="ECO:0007669"/>
    <property type="project" value="InterPro"/>
</dbReference>
<protein>
    <submittedName>
        <fullName evidence="6">TetR/AcrR family transcriptional regulator</fullName>
    </submittedName>
</protein>
<keyword evidence="1" id="KW-0805">Transcription regulation</keyword>
<dbReference type="InterPro" id="IPR050109">
    <property type="entry name" value="HTH-type_TetR-like_transc_reg"/>
</dbReference>